<evidence type="ECO:0000313" key="3">
    <source>
        <dbReference type="Proteomes" id="UP001172457"/>
    </source>
</evidence>
<keyword evidence="1" id="KW-0175">Coiled coil</keyword>
<dbReference type="EMBL" id="JARYMX010000008">
    <property type="protein sequence ID" value="KAJ9538672.1"/>
    <property type="molecule type" value="Genomic_DNA"/>
</dbReference>
<evidence type="ECO:0000256" key="1">
    <source>
        <dbReference type="SAM" id="Coils"/>
    </source>
</evidence>
<name>A0AA38VUA1_9ASTR</name>
<protein>
    <submittedName>
        <fullName evidence="2">Uncharacterized protein</fullName>
    </submittedName>
</protein>
<evidence type="ECO:0000313" key="2">
    <source>
        <dbReference type="EMBL" id="KAJ9538672.1"/>
    </source>
</evidence>
<feature type="coiled-coil region" evidence="1">
    <location>
        <begin position="294"/>
        <end position="328"/>
    </location>
</feature>
<organism evidence="2 3">
    <name type="scientific">Centaurea solstitialis</name>
    <name type="common">yellow star-thistle</name>
    <dbReference type="NCBI Taxonomy" id="347529"/>
    <lineage>
        <taxon>Eukaryota</taxon>
        <taxon>Viridiplantae</taxon>
        <taxon>Streptophyta</taxon>
        <taxon>Embryophyta</taxon>
        <taxon>Tracheophyta</taxon>
        <taxon>Spermatophyta</taxon>
        <taxon>Magnoliopsida</taxon>
        <taxon>eudicotyledons</taxon>
        <taxon>Gunneridae</taxon>
        <taxon>Pentapetalae</taxon>
        <taxon>asterids</taxon>
        <taxon>campanulids</taxon>
        <taxon>Asterales</taxon>
        <taxon>Asteraceae</taxon>
        <taxon>Carduoideae</taxon>
        <taxon>Cardueae</taxon>
        <taxon>Centaureinae</taxon>
        <taxon>Centaurea</taxon>
    </lineage>
</organism>
<comment type="caution">
    <text evidence="2">The sequence shown here is derived from an EMBL/GenBank/DDBJ whole genome shotgun (WGS) entry which is preliminary data.</text>
</comment>
<accession>A0AA38VUA1</accession>
<dbReference type="Proteomes" id="UP001172457">
    <property type="component" value="Chromosome 8"/>
</dbReference>
<dbReference type="AlphaFoldDB" id="A0AA38VUA1"/>
<reference evidence="2" key="1">
    <citation type="submission" date="2023-03" db="EMBL/GenBank/DDBJ databases">
        <title>Chromosome-scale reference genome and RAD-based genetic map of yellow starthistle (Centaurea solstitialis) reveal putative structural variation and QTLs associated with invader traits.</title>
        <authorList>
            <person name="Reatini B."/>
            <person name="Cang F.A."/>
            <person name="Jiang Q."/>
            <person name="Mckibben M.T.W."/>
            <person name="Barker M.S."/>
            <person name="Rieseberg L.H."/>
            <person name="Dlugosch K.M."/>
        </authorList>
    </citation>
    <scope>NUCLEOTIDE SEQUENCE</scope>
    <source>
        <strain evidence="2">CAN-66</strain>
        <tissue evidence="2">Leaf</tissue>
    </source>
</reference>
<proteinExistence type="predicted"/>
<gene>
    <name evidence="2" type="ORF">OSB04_031405</name>
</gene>
<keyword evidence="3" id="KW-1185">Reference proteome</keyword>
<sequence length="343" mass="40090">MDRKRQRVMEKQGSLKLKQTIEGNKIVGPGKEVLKKSSLQKPRSKRPCELVHKRRTNFRLQDEDSPDEDFPVHETMQSFSPNTSNVRQASCSNVTTRNQNEDFQESKHEVELEENSTFDGNSELMVRAINTQLASSHRNKQYRLHTHYKKLSTKDEAMRHPSIGIKVPDWVNLCERFACENFQVLIFHIFLVLLYLVDKEHFQIIILYNYELCNLQKISSKNKKNRSFNEVPQPLARFQLQGLLICLTFFIQNELQSEGANSSSTPVEICLKKLRRIPGYIKGHSASTKQSLATENLRMELDLQKERSKALEEEVKTIKKEQVQFQQEHNHMKDKVDFLMDKL</sequence>